<dbReference type="RefSeq" id="WP_027262712.1">
    <property type="nucleotide sequence ID" value="NZ_FPAW01000015.1"/>
</dbReference>
<dbReference type="Gene3D" id="3.40.1690.10">
    <property type="entry name" value="secretion proteins EscU"/>
    <property type="match status" value="1"/>
</dbReference>
<feature type="region of interest" description="Disordered" evidence="2">
    <location>
        <begin position="1"/>
        <end position="25"/>
    </location>
</feature>
<keyword evidence="4" id="KW-0969">Cilium</keyword>
<keyword evidence="4" id="KW-0966">Cell projection</keyword>
<dbReference type="GO" id="GO:0005886">
    <property type="term" value="C:plasma membrane"/>
    <property type="evidence" value="ECO:0007669"/>
    <property type="project" value="TreeGrafter"/>
</dbReference>
<dbReference type="InterPro" id="IPR029025">
    <property type="entry name" value="T3SS_substrate_exporter_C"/>
</dbReference>
<keyword evidence="4" id="KW-0282">Flagellum</keyword>
<dbReference type="PANTHER" id="PTHR30531">
    <property type="entry name" value="FLAGELLAR BIOSYNTHETIC PROTEIN FLHB"/>
    <property type="match status" value="1"/>
</dbReference>
<protein>
    <submittedName>
        <fullName evidence="4">Flagellar biosynthetic protein FlhB</fullName>
    </submittedName>
</protein>
<reference evidence="4 5" key="1">
    <citation type="submission" date="2016-10" db="EMBL/GenBank/DDBJ databases">
        <authorList>
            <person name="de Groot N.N."/>
        </authorList>
    </citation>
    <scope>NUCLEOTIDE SEQUENCE [LARGE SCALE GENOMIC DNA]</scope>
    <source>
        <strain evidence="4 5">CGMCC 1.10959</strain>
    </source>
</reference>
<feature type="region of interest" description="Disordered" evidence="2">
    <location>
        <begin position="226"/>
        <end position="250"/>
    </location>
</feature>
<dbReference type="STRING" id="999627.SAMN05216236_11515"/>
<dbReference type="EMBL" id="FPAW01000015">
    <property type="protein sequence ID" value="SFT95486.1"/>
    <property type="molecule type" value="Genomic_DNA"/>
</dbReference>
<keyword evidence="3" id="KW-1133">Transmembrane helix</keyword>
<dbReference type="eggNOG" id="COG1377">
    <property type="taxonomic scope" value="Bacteria"/>
</dbReference>
<dbReference type="PANTHER" id="PTHR30531:SF12">
    <property type="entry name" value="FLAGELLAR BIOSYNTHETIC PROTEIN FLHB"/>
    <property type="match status" value="1"/>
</dbReference>
<feature type="transmembrane region" description="Helical" evidence="3">
    <location>
        <begin position="97"/>
        <end position="121"/>
    </location>
</feature>
<feature type="transmembrane region" description="Helical" evidence="3">
    <location>
        <begin position="190"/>
        <end position="215"/>
    </location>
</feature>
<dbReference type="InterPro" id="IPR006135">
    <property type="entry name" value="T3SS_substrate_exporter"/>
</dbReference>
<keyword evidence="5" id="KW-1185">Reference proteome</keyword>
<evidence type="ECO:0000313" key="5">
    <source>
        <dbReference type="Proteomes" id="UP000182466"/>
    </source>
</evidence>
<evidence type="ECO:0000256" key="3">
    <source>
        <dbReference type="SAM" id="Phobius"/>
    </source>
</evidence>
<dbReference type="GO" id="GO:0009306">
    <property type="term" value="P:protein secretion"/>
    <property type="evidence" value="ECO:0007669"/>
    <property type="project" value="InterPro"/>
</dbReference>
<feature type="compositionally biased region" description="Basic and acidic residues" evidence="2">
    <location>
        <begin position="227"/>
        <end position="244"/>
    </location>
</feature>
<comment type="similarity">
    <text evidence="1">Belongs to the type III secretion exporter family.</text>
</comment>
<dbReference type="SUPFAM" id="SSF160544">
    <property type="entry name" value="EscU C-terminal domain-like"/>
    <property type="match status" value="1"/>
</dbReference>
<feature type="transmembrane region" description="Helical" evidence="3">
    <location>
        <begin position="154"/>
        <end position="170"/>
    </location>
</feature>
<evidence type="ECO:0000256" key="1">
    <source>
        <dbReference type="ARBA" id="ARBA00010690"/>
    </source>
</evidence>
<dbReference type="Proteomes" id="UP000182466">
    <property type="component" value="Unassembled WGS sequence"/>
</dbReference>
<evidence type="ECO:0000313" key="4">
    <source>
        <dbReference type="EMBL" id="SFT95486.1"/>
    </source>
</evidence>
<gene>
    <name evidence="4" type="ORF">SAMN05216236_11515</name>
</gene>
<keyword evidence="3" id="KW-0472">Membrane</keyword>
<accession>A0A1I7C7S6</accession>
<name>A0A1I7C7S6_9RHOB</name>
<keyword evidence="3" id="KW-0812">Transmembrane</keyword>
<dbReference type="Pfam" id="PF01312">
    <property type="entry name" value="Bac_export_2"/>
    <property type="match status" value="1"/>
</dbReference>
<proteinExistence type="inferred from homology"/>
<dbReference type="PRINTS" id="PR00950">
    <property type="entry name" value="TYPE3IMSPROT"/>
</dbReference>
<sequence length="362" mass="39027">MSEGAQDESEKSHEATPQKLLKAREKGEVAKSTDLSVAASYGGLLLAALAAGAESVRQLGTTLTVLLDQPESLSDLILTGPASAPVGALLNAVARSLAPWFVIPALAVLLSILAQRAFVVAPSKIQPKLSRISLISNAKNKFGRSGLFEFAKSFVKLLLYSICLGLFLKIRLPDVVALIGSSPMLVASQLARMCIEFLFLVLLIATVIGGIDAVWQHKEHLRKNMMSRKEVTDESKEAEGDPHFKQKRRQRGQEIAMNQMMAEVPNADVIVVNPTHYAVALKWSRTPGAAPICVAKGVDEIAASIRNAANLAGVPIHHDPPTARALHATVELGQEILEEQYLAVAAAIRFAERMRKRAKGQV</sequence>
<feature type="compositionally biased region" description="Basic and acidic residues" evidence="2">
    <location>
        <begin position="8"/>
        <end position="25"/>
    </location>
</feature>
<dbReference type="OrthoDB" id="9807950at2"/>
<organism evidence="4 5">
    <name type="scientific">Sedimentitalea nanhaiensis</name>
    <dbReference type="NCBI Taxonomy" id="999627"/>
    <lineage>
        <taxon>Bacteria</taxon>
        <taxon>Pseudomonadati</taxon>
        <taxon>Pseudomonadota</taxon>
        <taxon>Alphaproteobacteria</taxon>
        <taxon>Rhodobacterales</taxon>
        <taxon>Paracoccaceae</taxon>
        <taxon>Sedimentitalea</taxon>
    </lineage>
</organism>
<evidence type="ECO:0000256" key="2">
    <source>
        <dbReference type="SAM" id="MobiDB-lite"/>
    </source>
</evidence>
<dbReference type="AlphaFoldDB" id="A0A1I7C7S6"/>